<dbReference type="Pfam" id="PF00400">
    <property type="entry name" value="WD40"/>
    <property type="match status" value="4"/>
</dbReference>
<sequence>MTTTFSVTSVGNYQISEEILWSVEWRPNKNELVCSGADRKLYMVKFDENYQLVSIKNFVTESLRTIRSVAWSPCGRLLATCSFDSISRVYTVDADLQIELVSEIEGHDSEVKSIAWDSNGLFLATCGRDCTVWVWEFLPPNEFQCATVVHQHSLDVKKVKFSHGGNLLVSCGYDSQIIFYEQDEEEEWTMTDSYKIGQTTVWSVSFSPDDRYLAACTADSRIYIFDVELVKKYCHLVNPDSAPDSNAFIYEMQSTQCLDLMDISWSDGGRYLATSSRNDGIHIFEMTRNGNVFLNLKQVVHVGSEVNSISWRGSTHLACVNDSGCLDLYRVDEE</sequence>
<evidence type="ECO:0000313" key="2">
    <source>
        <dbReference type="EMBL" id="KII65459.1"/>
    </source>
</evidence>
<dbReference type="InterPro" id="IPR001680">
    <property type="entry name" value="WD40_rpt"/>
</dbReference>
<dbReference type="PANTHER" id="PTHR19920:SF0">
    <property type="entry name" value="CYTOSOLIC IRON-SULFUR PROTEIN ASSEMBLY PROTEIN CIAO1-RELATED"/>
    <property type="match status" value="1"/>
</dbReference>
<dbReference type="AlphaFoldDB" id="A0A0C2IJB7"/>
<dbReference type="OrthoDB" id="284782at2759"/>
<dbReference type="OMA" id="EADNGGH"/>
<protein>
    <submittedName>
        <fullName evidence="2">Putative cytosolic iron-sulfur protein assembly protein CIAO1</fullName>
    </submittedName>
</protein>
<gene>
    <name evidence="2" type="ORF">RF11_03542</name>
</gene>
<dbReference type="PANTHER" id="PTHR19920">
    <property type="entry name" value="WD40 PROTEIN CIAO1"/>
    <property type="match status" value="1"/>
</dbReference>
<name>A0A0C2IJB7_THEKT</name>
<dbReference type="InterPro" id="IPR015943">
    <property type="entry name" value="WD40/YVTN_repeat-like_dom_sf"/>
</dbReference>
<dbReference type="SMART" id="SM00320">
    <property type="entry name" value="WD40"/>
    <property type="match status" value="7"/>
</dbReference>
<dbReference type="PROSITE" id="PS50082">
    <property type="entry name" value="WD_REPEATS_2"/>
    <property type="match status" value="1"/>
</dbReference>
<dbReference type="Proteomes" id="UP000031668">
    <property type="component" value="Unassembled WGS sequence"/>
</dbReference>
<organism evidence="2 3">
    <name type="scientific">Thelohanellus kitauei</name>
    <name type="common">Myxosporean</name>
    <dbReference type="NCBI Taxonomy" id="669202"/>
    <lineage>
        <taxon>Eukaryota</taxon>
        <taxon>Metazoa</taxon>
        <taxon>Cnidaria</taxon>
        <taxon>Myxozoa</taxon>
        <taxon>Myxosporea</taxon>
        <taxon>Bivalvulida</taxon>
        <taxon>Platysporina</taxon>
        <taxon>Myxobolidae</taxon>
        <taxon>Thelohanellus</taxon>
    </lineage>
</organism>
<dbReference type="Gene3D" id="2.130.10.10">
    <property type="entry name" value="YVTN repeat-like/Quinoprotein amine dehydrogenase"/>
    <property type="match status" value="1"/>
</dbReference>
<reference evidence="2 3" key="1">
    <citation type="journal article" date="2014" name="Genome Biol. Evol.">
        <title>The genome of the myxosporean Thelohanellus kitauei shows adaptations to nutrient acquisition within its fish host.</title>
        <authorList>
            <person name="Yang Y."/>
            <person name="Xiong J."/>
            <person name="Zhou Z."/>
            <person name="Huo F."/>
            <person name="Miao W."/>
            <person name="Ran C."/>
            <person name="Liu Y."/>
            <person name="Zhang J."/>
            <person name="Feng J."/>
            <person name="Wang M."/>
            <person name="Wang M."/>
            <person name="Wang L."/>
            <person name="Yao B."/>
        </authorList>
    </citation>
    <scope>NUCLEOTIDE SEQUENCE [LARGE SCALE GENOMIC DNA]</scope>
    <source>
        <strain evidence="2">Wuqing</strain>
    </source>
</reference>
<dbReference type="InterPro" id="IPR036322">
    <property type="entry name" value="WD40_repeat_dom_sf"/>
</dbReference>
<feature type="repeat" description="WD" evidence="1">
    <location>
        <begin position="104"/>
        <end position="136"/>
    </location>
</feature>
<dbReference type="SUPFAM" id="SSF50978">
    <property type="entry name" value="WD40 repeat-like"/>
    <property type="match status" value="1"/>
</dbReference>
<keyword evidence="1" id="KW-0853">WD repeat</keyword>
<dbReference type="GO" id="GO:0097361">
    <property type="term" value="C:cytosolic [4Fe-4S] assembly targeting complex"/>
    <property type="evidence" value="ECO:0007669"/>
    <property type="project" value="TreeGrafter"/>
</dbReference>
<dbReference type="PROSITE" id="PS50294">
    <property type="entry name" value="WD_REPEATS_REGION"/>
    <property type="match status" value="1"/>
</dbReference>
<proteinExistence type="predicted"/>
<dbReference type="GO" id="GO:0016226">
    <property type="term" value="P:iron-sulfur cluster assembly"/>
    <property type="evidence" value="ECO:0007669"/>
    <property type="project" value="TreeGrafter"/>
</dbReference>
<evidence type="ECO:0000313" key="3">
    <source>
        <dbReference type="Proteomes" id="UP000031668"/>
    </source>
</evidence>
<keyword evidence="3" id="KW-1185">Reference proteome</keyword>
<dbReference type="EMBL" id="JWZT01003820">
    <property type="protein sequence ID" value="KII65459.1"/>
    <property type="molecule type" value="Genomic_DNA"/>
</dbReference>
<accession>A0A0C2IJB7</accession>
<comment type="caution">
    <text evidence="2">The sequence shown here is derived from an EMBL/GenBank/DDBJ whole genome shotgun (WGS) entry which is preliminary data.</text>
</comment>
<evidence type="ECO:0000256" key="1">
    <source>
        <dbReference type="PROSITE-ProRule" id="PRU00221"/>
    </source>
</evidence>